<protein>
    <submittedName>
        <fullName evidence="1">Uncharacterized protein</fullName>
    </submittedName>
</protein>
<sequence>MQLHTRLSHYNPKGIDNTLQTVEVHLGTPKSCNYIQNCHVHPINDRSTKCTYKYITSTCNYIQNCQINPISHRSTKCKIQTQLFFGDCNILIHLKFYIQTSNNYNFALVSGDLLEFNSITHNSFNKFKGDLTITTPTQALIYTLISVNILPLSYKRIKRNLHVFL</sequence>
<reference evidence="1" key="1">
    <citation type="submission" date="2021-05" db="EMBL/GenBank/DDBJ databases">
        <authorList>
            <person name="Alioto T."/>
            <person name="Alioto T."/>
            <person name="Gomez Garrido J."/>
        </authorList>
    </citation>
    <scope>NUCLEOTIDE SEQUENCE</scope>
</reference>
<name>A0A8D9BVW9_9HEMI</name>
<dbReference type="AlphaFoldDB" id="A0A8D9BVW9"/>
<organism evidence="1">
    <name type="scientific">Cacopsylla melanoneura</name>
    <dbReference type="NCBI Taxonomy" id="428564"/>
    <lineage>
        <taxon>Eukaryota</taxon>
        <taxon>Metazoa</taxon>
        <taxon>Ecdysozoa</taxon>
        <taxon>Arthropoda</taxon>
        <taxon>Hexapoda</taxon>
        <taxon>Insecta</taxon>
        <taxon>Pterygota</taxon>
        <taxon>Neoptera</taxon>
        <taxon>Paraneoptera</taxon>
        <taxon>Hemiptera</taxon>
        <taxon>Sternorrhyncha</taxon>
        <taxon>Psylloidea</taxon>
        <taxon>Psyllidae</taxon>
        <taxon>Psyllinae</taxon>
        <taxon>Cacopsylla</taxon>
    </lineage>
</organism>
<evidence type="ECO:0000313" key="1">
    <source>
        <dbReference type="EMBL" id="CAG6790254.1"/>
    </source>
</evidence>
<accession>A0A8D9BVW9</accession>
<dbReference type="EMBL" id="HBUF01669620">
    <property type="protein sequence ID" value="CAG6790254.1"/>
    <property type="molecule type" value="Transcribed_RNA"/>
</dbReference>
<proteinExistence type="predicted"/>